<organism evidence="5 6">
    <name type="scientific">Batrachochytrium dendrobatidis (strain JAM81 / FGSC 10211)</name>
    <name type="common">Frog chytrid fungus</name>
    <dbReference type="NCBI Taxonomy" id="684364"/>
    <lineage>
        <taxon>Eukaryota</taxon>
        <taxon>Fungi</taxon>
        <taxon>Fungi incertae sedis</taxon>
        <taxon>Chytridiomycota</taxon>
        <taxon>Chytridiomycota incertae sedis</taxon>
        <taxon>Chytridiomycetes</taxon>
        <taxon>Rhizophydiales</taxon>
        <taxon>Rhizophydiales incertae sedis</taxon>
        <taxon>Batrachochytrium</taxon>
    </lineage>
</organism>
<evidence type="ECO:0000313" key="5">
    <source>
        <dbReference type="EMBL" id="EGF75875.1"/>
    </source>
</evidence>
<proteinExistence type="predicted"/>
<keyword evidence="6" id="KW-1185">Reference proteome</keyword>
<name>F4PFW7_BATDJ</name>
<feature type="domain" description="HTH gntR-type" evidence="4">
    <location>
        <begin position="7"/>
        <end position="74"/>
    </location>
</feature>
<accession>F4PFW7</accession>
<dbReference type="AlphaFoldDB" id="F4PFW7"/>
<dbReference type="SMART" id="SM00345">
    <property type="entry name" value="HTH_GNTR"/>
    <property type="match status" value="1"/>
</dbReference>
<dbReference type="GO" id="GO:0003677">
    <property type="term" value="F:DNA binding"/>
    <property type="evidence" value="ECO:0007669"/>
    <property type="project" value="UniProtKB-KW"/>
</dbReference>
<dbReference type="Gene3D" id="1.10.10.10">
    <property type="entry name" value="Winged helix-like DNA-binding domain superfamily/Winged helix DNA-binding domain"/>
    <property type="match status" value="1"/>
</dbReference>
<dbReference type="PROSITE" id="PS50949">
    <property type="entry name" value="HTH_GNTR"/>
    <property type="match status" value="1"/>
</dbReference>
<evidence type="ECO:0000256" key="3">
    <source>
        <dbReference type="ARBA" id="ARBA00023163"/>
    </source>
</evidence>
<protein>
    <recommendedName>
        <fullName evidence="4">HTH gntR-type domain-containing protein</fullName>
    </recommendedName>
</protein>
<dbReference type="SUPFAM" id="SSF46785">
    <property type="entry name" value="Winged helix' DNA-binding domain"/>
    <property type="match status" value="1"/>
</dbReference>
<keyword evidence="2" id="KW-0238">DNA-binding</keyword>
<dbReference type="HOGENOM" id="CLU_1824946_0_0_1"/>
<evidence type="ECO:0000256" key="2">
    <source>
        <dbReference type="ARBA" id="ARBA00023125"/>
    </source>
</evidence>
<dbReference type="InterPro" id="IPR000524">
    <property type="entry name" value="Tscrpt_reg_HTH_GntR"/>
</dbReference>
<keyword evidence="3" id="KW-0804">Transcription</keyword>
<dbReference type="PANTHER" id="PTHR43537">
    <property type="entry name" value="TRANSCRIPTIONAL REGULATOR, GNTR FAMILY"/>
    <property type="match status" value="1"/>
</dbReference>
<keyword evidence="1" id="KW-0805">Transcription regulation</keyword>
<dbReference type="CDD" id="cd07377">
    <property type="entry name" value="WHTH_GntR"/>
    <property type="match status" value="1"/>
</dbReference>
<evidence type="ECO:0000313" key="6">
    <source>
        <dbReference type="Proteomes" id="UP000007241"/>
    </source>
</evidence>
<dbReference type="InParanoid" id="F4PFW7"/>
<dbReference type="EMBL" id="GL882973">
    <property type="protein sequence ID" value="EGF75875.1"/>
    <property type="molecule type" value="Genomic_DNA"/>
</dbReference>
<gene>
    <name evidence="5" type="ORF">BATDEDRAFT_29002</name>
</gene>
<dbReference type="PANTHER" id="PTHR43537:SF5">
    <property type="entry name" value="UXU OPERON TRANSCRIPTIONAL REGULATOR"/>
    <property type="match status" value="1"/>
</dbReference>
<dbReference type="Pfam" id="PF00392">
    <property type="entry name" value="GntR"/>
    <property type="match status" value="1"/>
</dbReference>
<evidence type="ECO:0000259" key="4">
    <source>
        <dbReference type="PROSITE" id="PS50949"/>
    </source>
</evidence>
<dbReference type="GO" id="GO:0003700">
    <property type="term" value="F:DNA-binding transcription factor activity"/>
    <property type="evidence" value="ECO:0007669"/>
    <property type="project" value="InterPro"/>
</dbReference>
<sequence>MINIEKKSVSDQVLSYLRKRIMLNEFKEGYHLKESQVAMKLNVSRGPVREAFAQLENENMVVKRSNGRTVVGEFNTKDIINLYTCRMLLENQALAEMDLEVFQQNVHRFYSYIEQMEDLYEKWSEWYRDRFIFPRITSGAI</sequence>
<reference evidence="5 6" key="1">
    <citation type="submission" date="2009-12" db="EMBL/GenBank/DDBJ databases">
        <title>The draft genome of Batrachochytrium dendrobatidis.</title>
        <authorList>
            <consortium name="US DOE Joint Genome Institute (JGI-PGF)"/>
            <person name="Kuo A."/>
            <person name="Salamov A."/>
            <person name="Schmutz J."/>
            <person name="Lucas S."/>
            <person name="Pitluck S."/>
            <person name="Rosenblum E."/>
            <person name="Stajich J."/>
            <person name="Eisen M."/>
            <person name="Grigoriev I.V."/>
        </authorList>
    </citation>
    <scope>NUCLEOTIDE SEQUENCE [LARGE SCALE GENOMIC DNA]</scope>
    <source>
        <strain evidence="6">JAM81 / FGSC 10211</strain>
    </source>
</reference>
<dbReference type="Proteomes" id="UP000007241">
    <property type="component" value="Unassembled WGS sequence"/>
</dbReference>
<dbReference type="InterPro" id="IPR036388">
    <property type="entry name" value="WH-like_DNA-bd_sf"/>
</dbReference>
<evidence type="ECO:0000256" key="1">
    <source>
        <dbReference type="ARBA" id="ARBA00023015"/>
    </source>
</evidence>
<dbReference type="InterPro" id="IPR036390">
    <property type="entry name" value="WH_DNA-bd_sf"/>
</dbReference>